<dbReference type="InterPro" id="IPR038404">
    <property type="entry name" value="TRAP_DctP_sf"/>
</dbReference>
<dbReference type="AlphaFoldDB" id="A0A3L9Y4G1"/>
<evidence type="ECO:0000256" key="1">
    <source>
        <dbReference type="ARBA" id="ARBA00004418"/>
    </source>
</evidence>
<dbReference type="EMBL" id="RCNT01000008">
    <property type="protein sequence ID" value="RMA41223.1"/>
    <property type="molecule type" value="Genomic_DNA"/>
</dbReference>
<protein>
    <submittedName>
        <fullName evidence="5">C4-dicarboxylate ABC transporter substrate-binding protein</fullName>
    </submittedName>
</protein>
<dbReference type="InterPro" id="IPR018389">
    <property type="entry name" value="DctP_fam"/>
</dbReference>
<dbReference type="GO" id="GO:0042597">
    <property type="term" value="C:periplasmic space"/>
    <property type="evidence" value="ECO:0007669"/>
    <property type="project" value="UniProtKB-SubCell"/>
</dbReference>
<accession>A0A3L9Y4G1</accession>
<sequence length="328" mass="34628">MQRLGICAAAALALSTAAPQAEELSLAYFMGPGHPMNAAVFTPFAEALAEVSGGEMTVQQYPGGALNSAPPRQYGILLDGVADIVFALPGYTGEVFPMTNAVTTPGVCGSASECTQALLRARDVLEQEYEAEVLAIWANAPPVLITRDRPVRRLEDLDGMLIRVTASQDAPFVEALGASAVAQPVNVINQNLTNGVIDGIAIGPSGIPSFNLHEPANYITTWFPGSGSAFVLLMNREVYDGLSDEQRGWIDAAADDALSIAGGEFYDRAAARGLQMAAEAGVEMIEIPEEERARWNAAIADTLSEVRAQNAGPMTVGEVMDLMMQPDG</sequence>
<dbReference type="Gene3D" id="3.40.190.170">
    <property type="entry name" value="Bacterial extracellular solute-binding protein, family 7"/>
    <property type="match status" value="1"/>
</dbReference>
<keyword evidence="2 4" id="KW-0732">Signal</keyword>
<keyword evidence="3" id="KW-0574">Periplasm</keyword>
<comment type="subcellular location">
    <subcellularLocation>
        <location evidence="1">Periplasm</location>
    </subcellularLocation>
</comment>
<evidence type="ECO:0000313" key="5">
    <source>
        <dbReference type="EMBL" id="RMA41223.1"/>
    </source>
</evidence>
<feature type="chain" id="PRO_5018149521" evidence="4">
    <location>
        <begin position="22"/>
        <end position="328"/>
    </location>
</feature>
<evidence type="ECO:0000313" key="6">
    <source>
        <dbReference type="Proteomes" id="UP000281343"/>
    </source>
</evidence>
<dbReference type="RefSeq" id="WP_121898942.1">
    <property type="nucleotide sequence ID" value="NZ_RCNT01000008.1"/>
</dbReference>
<keyword evidence="6" id="KW-1185">Reference proteome</keyword>
<dbReference type="Proteomes" id="UP000281343">
    <property type="component" value="Unassembled WGS sequence"/>
</dbReference>
<dbReference type="Pfam" id="PF03480">
    <property type="entry name" value="DctP"/>
    <property type="match status" value="1"/>
</dbReference>
<comment type="caution">
    <text evidence="5">The sequence shown here is derived from an EMBL/GenBank/DDBJ whole genome shotgun (WGS) entry which is preliminary data.</text>
</comment>
<evidence type="ECO:0000256" key="2">
    <source>
        <dbReference type="ARBA" id="ARBA00022729"/>
    </source>
</evidence>
<evidence type="ECO:0000256" key="4">
    <source>
        <dbReference type="SAM" id="SignalP"/>
    </source>
</evidence>
<dbReference type="NCBIfam" id="NF037995">
    <property type="entry name" value="TRAP_S1"/>
    <property type="match status" value="1"/>
</dbReference>
<dbReference type="PANTHER" id="PTHR33376:SF15">
    <property type="entry name" value="BLL6794 PROTEIN"/>
    <property type="match status" value="1"/>
</dbReference>
<gene>
    <name evidence="5" type="ORF">D9R08_15310</name>
</gene>
<evidence type="ECO:0000256" key="3">
    <source>
        <dbReference type="ARBA" id="ARBA00022764"/>
    </source>
</evidence>
<organism evidence="5 6">
    <name type="scientific">Rhodophyticola porphyridii</name>
    <dbReference type="NCBI Taxonomy" id="1852017"/>
    <lineage>
        <taxon>Bacteria</taxon>
        <taxon>Pseudomonadati</taxon>
        <taxon>Pseudomonadota</taxon>
        <taxon>Alphaproteobacteria</taxon>
        <taxon>Rhodobacterales</taxon>
        <taxon>Roseobacteraceae</taxon>
        <taxon>Rhodophyticola</taxon>
    </lineage>
</organism>
<name>A0A3L9Y4G1_9RHOB</name>
<feature type="signal peptide" evidence="4">
    <location>
        <begin position="1"/>
        <end position="21"/>
    </location>
</feature>
<dbReference type="CDD" id="cd13665">
    <property type="entry name" value="PBP2_TRAP_Dctp3_4"/>
    <property type="match status" value="1"/>
</dbReference>
<proteinExistence type="predicted"/>
<dbReference type="GO" id="GO:0055085">
    <property type="term" value="P:transmembrane transport"/>
    <property type="evidence" value="ECO:0007669"/>
    <property type="project" value="InterPro"/>
</dbReference>
<dbReference type="PANTHER" id="PTHR33376">
    <property type="match status" value="1"/>
</dbReference>
<reference evidence="5 6" key="1">
    <citation type="submission" date="2018-10" db="EMBL/GenBank/DDBJ databases">
        <authorList>
            <person name="Jung H.S."/>
            <person name="Jeon C.O."/>
        </authorList>
    </citation>
    <scope>NUCLEOTIDE SEQUENCE [LARGE SCALE GENOMIC DNA]</scope>
    <source>
        <strain evidence="5 6">MA-7-27</strain>
    </source>
</reference>
<dbReference type="OrthoDB" id="7822595at2"/>